<dbReference type="InterPro" id="IPR002821">
    <property type="entry name" value="Hydantoinase_A"/>
</dbReference>
<dbReference type="OMA" id="RVNYSMP"/>
<accession>G9NHZ7</accession>
<feature type="region of interest" description="Disordered" evidence="1">
    <location>
        <begin position="577"/>
        <end position="601"/>
    </location>
</feature>
<dbReference type="InterPro" id="IPR043129">
    <property type="entry name" value="ATPase_NBD"/>
</dbReference>
<dbReference type="InterPro" id="IPR048350">
    <property type="entry name" value="S-Me-THD-like_C"/>
</dbReference>
<name>G9NHZ7_HYPAI</name>
<dbReference type="GeneID" id="25786530"/>
<dbReference type="PANTHER" id="PTHR11365">
    <property type="entry name" value="5-OXOPROLINASE RELATED"/>
    <property type="match status" value="1"/>
</dbReference>
<evidence type="ECO:0000259" key="3">
    <source>
        <dbReference type="Pfam" id="PF05378"/>
    </source>
</evidence>
<reference evidence="6 7" key="1">
    <citation type="journal article" date="2011" name="Genome Biol.">
        <title>Comparative genome sequence analysis underscores mycoparasitism as the ancestral life style of Trichoderma.</title>
        <authorList>
            <person name="Kubicek C.P."/>
            <person name="Herrera-Estrella A."/>
            <person name="Seidl-Seiboth V."/>
            <person name="Martinez D.A."/>
            <person name="Druzhinina I.S."/>
            <person name="Thon M."/>
            <person name="Zeilinger S."/>
            <person name="Casas-Flores S."/>
            <person name="Horwitz B.A."/>
            <person name="Mukherjee P.K."/>
            <person name="Mukherjee M."/>
            <person name="Kredics L."/>
            <person name="Alcaraz L.D."/>
            <person name="Aerts A."/>
            <person name="Antal Z."/>
            <person name="Atanasova L."/>
            <person name="Cervantes-Badillo M.G."/>
            <person name="Challacombe J."/>
            <person name="Chertkov O."/>
            <person name="McCluskey K."/>
            <person name="Coulpier F."/>
            <person name="Deshpande N."/>
            <person name="von Doehren H."/>
            <person name="Ebbole D.J."/>
            <person name="Esquivel-Naranjo E.U."/>
            <person name="Fekete E."/>
            <person name="Flipphi M."/>
            <person name="Glaser F."/>
            <person name="Gomez-Rodriguez E.Y."/>
            <person name="Gruber S."/>
            <person name="Han C."/>
            <person name="Henrissat B."/>
            <person name="Hermosa R."/>
            <person name="Hernandez-Onate M."/>
            <person name="Karaffa L."/>
            <person name="Kosti I."/>
            <person name="Le Crom S."/>
            <person name="Lindquist E."/>
            <person name="Lucas S."/>
            <person name="Luebeck M."/>
            <person name="Luebeck P.S."/>
            <person name="Margeot A."/>
            <person name="Metz B."/>
            <person name="Misra M."/>
            <person name="Nevalainen H."/>
            <person name="Omann M."/>
            <person name="Packer N."/>
            <person name="Perrone G."/>
            <person name="Uresti-Rivera E.E."/>
            <person name="Salamov A."/>
            <person name="Schmoll M."/>
            <person name="Seiboth B."/>
            <person name="Shapiro H."/>
            <person name="Sukno S."/>
            <person name="Tamayo-Ramos J.A."/>
            <person name="Tisch D."/>
            <person name="Wiest A."/>
            <person name="Wilkinson H.H."/>
            <person name="Zhang M."/>
            <person name="Coutinho P.M."/>
            <person name="Kenerley C.M."/>
            <person name="Monte E."/>
            <person name="Baker S.E."/>
            <person name="Grigoriev I.V."/>
        </authorList>
    </citation>
    <scope>NUCLEOTIDE SEQUENCE [LARGE SCALE GENOMIC DNA]</scope>
    <source>
        <strain evidence="7">ATCC 20476 / IMI 206040</strain>
    </source>
</reference>
<dbReference type="InterPro" id="IPR045079">
    <property type="entry name" value="Oxoprolinase-like"/>
</dbReference>
<dbReference type="HOGENOM" id="CLU_007154_0_0_1"/>
<evidence type="ECO:0000259" key="5">
    <source>
        <dbReference type="Pfam" id="PF20906"/>
    </source>
</evidence>
<proteinExistence type="predicted"/>
<dbReference type="Proteomes" id="UP000005426">
    <property type="component" value="Unassembled WGS sequence"/>
</dbReference>
<dbReference type="Pfam" id="PF20906">
    <property type="entry name" value="S-Me-THD_C"/>
    <property type="match status" value="1"/>
</dbReference>
<evidence type="ECO:0000256" key="1">
    <source>
        <dbReference type="SAM" id="MobiDB-lite"/>
    </source>
</evidence>
<dbReference type="FunFam" id="3.40.1610.10:FF:000001">
    <property type="entry name" value="Hydantoinase, putative"/>
    <property type="match status" value="1"/>
</dbReference>
<evidence type="ECO:0000313" key="6">
    <source>
        <dbReference type="EMBL" id="EHK49416.1"/>
    </source>
</evidence>
<dbReference type="Gene3D" id="2.40.390.10">
    <property type="entry name" value="CV3147-like"/>
    <property type="match status" value="1"/>
</dbReference>
<dbReference type="EMBL" id="ABDG02000016">
    <property type="protein sequence ID" value="EHK49416.1"/>
    <property type="molecule type" value="Genomic_DNA"/>
</dbReference>
<evidence type="ECO:0000259" key="4">
    <source>
        <dbReference type="Pfam" id="PF06032"/>
    </source>
</evidence>
<feature type="domain" description="S-Me-THD N-terminal" evidence="4">
    <location>
        <begin position="621"/>
        <end position="781"/>
    </location>
</feature>
<feature type="compositionally biased region" description="Basic and acidic residues" evidence="1">
    <location>
        <begin position="592"/>
        <end position="601"/>
    </location>
</feature>
<keyword evidence="7" id="KW-1185">Reference proteome</keyword>
<evidence type="ECO:0000313" key="7">
    <source>
        <dbReference type="Proteomes" id="UP000005426"/>
    </source>
</evidence>
<dbReference type="Pfam" id="PF05378">
    <property type="entry name" value="Hydant_A_N"/>
    <property type="match status" value="1"/>
</dbReference>
<protein>
    <recommendedName>
        <fullName evidence="8">Hydantoinase</fullName>
    </recommendedName>
</protein>
<dbReference type="SUPFAM" id="SSF53067">
    <property type="entry name" value="Actin-like ATPase domain"/>
    <property type="match status" value="2"/>
</dbReference>
<dbReference type="AlphaFoldDB" id="G9NHZ7"/>
<dbReference type="Gene3D" id="3.30.420.40">
    <property type="match status" value="1"/>
</dbReference>
<feature type="domain" description="S-Me-THD-like C-terminal" evidence="5">
    <location>
        <begin position="785"/>
        <end position="968"/>
    </location>
</feature>
<dbReference type="InterPro" id="IPR010318">
    <property type="entry name" value="S-Me-THD_N"/>
</dbReference>
<dbReference type="eggNOG" id="ENOG502QQBE">
    <property type="taxonomic scope" value="Eukaryota"/>
</dbReference>
<dbReference type="InterPro" id="IPR008040">
    <property type="entry name" value="Hydant_A_N"/>
</dbReference>
<dbReference type="Pfam" id="PF06032">
    <property type="entry name" value="S-Me-THD_N"/>
    <property type="match status" value="1"/>
</dbReference>
<dbReference type="GO" id="GO:0016787">
    <property type="term" value="F:hydrolase activity"/>
    <property type="evidence" value="ECO:0007669"/>
    <property type="project" value="InterPro"/>
</dbReference>
<evidence type="ECO:0008006" key="8">
    <source>
        <dbReference type="Google" id="ProtNLM"/>
    </source>
</evidence>
<gene>
    <name evidence="6" type="ORF">TRIATDRAFT_92468</name>
</gene>
<dbReference type="InterPro" id="IPR027479">
    <property type="entry name" value="S-Me-THD_N_sf"/>
</dbReference>
<dbReference type="Pfam" id="PF01968">
    <property type="entry name" value="Hydantoinase_A"/>
    <property type="match status" value="1"/>
</dbReference>
<feature type="domain" description="Hydantoinase/oxoprolinase N-terminal" evidence="3">
    <location>
        <begin position="13"/>
        <end position="192"/>
    </location>
</feature>
<dbReference type="OrthoDB" id="5404895at2759"/>
<dbReference type="PANTHER" id="PTHR11365:SF10">
    <property type="entry name" value="HYDANTOINASE_OXOPROLINASE"/>
    <property type="match status" value="1"/>
</dbReference>
<dbReference type="KEGG" id="tatv:25786530"/>
<organism evidence="6 7">
    <name type="scientific">Hypocrea atroviridis (strain ATCC 20476 / IMI 206040)</name>
    <name type="common">Trichoderma atroviride</name>
    <dbReference type="NCBI Taxonomy" id="452589"/>
    <lineage>
        <taxon>Eukaryota</taxon>
        <taxon>Fungi</taxon>
        <taxon>Dikarya</taxon>
        <taxon>Ascomycota</taxon>
        <taxon>Pezizomycotina</taxon>
        <taxon>Sordariomycetes</taxon>
        <taxon>Hypocreomycetidae</taxon>
        <taxon>Hypocreales</taxon>
        <taxon>Hypocreaceae</taxon>
        <taxon>Trichoderma</taxon>
    </lineage>
</organism>
<evidence type="ECO:0000259" key="2">
    <source>
        <dbReference type="Pfam" id="PF01968"/>
    </source>
</evidence>
<comment type="caution">
    <text evidence="6">The sequence shown here is derived from an EMBL/GenBank/DDBJ whole genome shotgun (WGS) entry which is preliminary data.</text>
</comment>
<dbReference type="SUPFAM" id="SSF160991">
    <property type="entry name" value="CV3147-like"/>
    <property type="match status" value="1"/>
</dbReference>
<dbReference type="Gene3D" id="3.40.1610.10">
    <property type="entry name" value="CV3147-like domain"/>
    <property type="match status" value="1"/>
</dbReference>
<feature type="domain" description="Hydantoinase A/oxoprolinase" evidence="2">
    <location>
        <begin position="212"/>
        <end position="387"/>
    </location>
</feature>
<sequence>MDELQSLPHKRLRVGVDVGGTNTDSVLIDLAHPSEPDKAILAWRKTPTTSDPSDGIKTALSSLLESTNRKSDIVSVAIGTTHFINAVVERDANRLSRVAVLRLGYPYSKYMRPCGDWPDDLQRLVLGHYALLRGGLQVNGSPISDIEPAEIRAECAHIKQKGIHVVVINGIFSPLDSAENQEHLVAEIVRQELPGCDVVLSSEVAKLGFIERENAAIFNAAILRYARQTLHLFQRPLKQLGLDCPVFITQNDGTVLPGQLAAKFPIRTFSGGPTNSMRGAAFLVERYSLGKRGEKKPIMVVDIGGTTTDVGLLLPSGFPRQRAAFSNLAGVRMNFSYPDVTSIGLGGGSFVYRDKGIAVGPESVGRRLTEDAILFGGAILTATDCAVSADPTLAIGSPDVLAARSNLSPEEIYNFQEAVKSKLERAIDSMKTSPEDLPVLLVGGGAILAPNKLKGASEVLRPPWSGIVNAIGAAMAGLSIVVDTIKTIGPNTEQQWLEEIKKVAIDKIVDAGALRSSVQIVEIETLPMSYVENKARFIVRAAGDFNYNAPSIELTGNDMSHSGNLVDSADDLNNSQYGRKTGAGDFSGTPTEETKASTESTDDLRLYKPKVADRVWYLSETDIGWIATGCNILGSGGGGYPFPTAMRLRQMIRNGDVIRVVDSRDVDDKAVVGGACFGGAPNVFSERLPADELLEAQKELMRLFKDPITHLNCLEVGGANGMQSFVVGSSSNLDLPTVDGDYCGRAYPVLWQTTPYVYGDRQPVYLPMALSDGNGASVIVSQAKSDKVVERLLRAALSELGSLAGVAVAPASGVEYKRWAIRNTISQSWRIGRAVHLARLLNGLDTMTESIINECGGPDAAKVLWRGKIVSVKRTLRKAHLYGYNEPTESLPLDSEDLQGEILAIVPDLVAVLDAEDGEGIGTQDYRYGQRVIVIGIAASEQWTGTEEGIRIGGPEGFDMGYLKYKPLGKYSAPKSVIDEYNVS</sequence>
<dbReference type="InterPro" id="IPR024071">
    <property type="entry name" value="S-Me-THD_C_sf"/>
</dbReference>